<gene>
    <name evidence="1" type="ORF">DYBT9623_05320</name>
</gene>
<protein>
    <recommendedName>
        <fullName evidence="3">DUF3299 domain-containing protein</fullName>
    </recommendedName>
</protein>
<keyword evidence="2" id="KW-1185">Reference proteome</keyword>
<reference evidence="1 2" key="1">
    <citation type="submission" date="2021-04" db="EMBL/GenBank/DDBJ databases">
        <authorList>
            <person name="Rodrigo-Torres L."/>
            <person name="Arahal R. D."/>
            <person name="Lucena T."/>
        </authorList>
    </citation>
    <scope>NUCLEOTIDE SEQUENCE [LARGE SCALE GENOMIC DNA]</scope>
    <source>
        <strain evidence="1 2">CECT 9623</strain>
    </source>
</reference>
<evidence type="ECO:0000313" key="1">
    <source>
        <dbReference type="EMBL" id="CAG5074633.1"/>
    </source>
</evidence>
<dbReference type="Proteomes" id="UP000679725">
    <property type="component" value="Unassembled WGS sequence"/>
</dbReference>
<evidence type="ECO:0000313" key="2">
    <source>
        <dbReference type="Proteomes" id="UP000679725"/>
    </source>
</evidence>
<dbReference type="RefSeq" id="WP_215236545.1">
    <property type="nucleotide sequence ID" value="NZ_CAJRAU010000012.1"/>
</dbReference>
<comment type="caution">
    <text evidence="1">The sequence shown here is derived from an EMBL/GenBank/DDBJ whole genome shotgun (WGS) entry which is preliminary data.</text>
</comment>
<dbReference type="EMBL" id="CAJRAU010000012">
    <property type="protein sequence ID" value="CAG5074633.1"/>
    <property type="molecule type" value="Genomic_DNA"/>
</dbReference>
<sequence length="147" mass="16735">MRNLLIAVLVIISLSGFVDNKPISLTWKNLSDVRFAKKFNKQLGMYFLYPTFGESVVGLEGKQIQIKGYLIPADPDNNIYVISAQPMLMCFFCGRAGPESIIELQLRNKKQRFKTDAVKTISGKLRLNAQDIEYLNYILEDVVLIEN</sequence>
<dbReference type="Gene3D" id="2.40.50.870">
    <property type="entry name" value="Protein of unknown function (DUF3299)"/>
    <property type="match status" value="1"/>
</dbReference>
<evidence type="ECO:0008006" key="3">
    <source>
        <dbReference type="Google" id="ProtNLM"/>
    </source>
</evidence>
<proteinExistence type="predicted"/>
<accession>A0ABN7RKP3</accession>
<organism evidence="1 2">
    <name type="scientific">Dyadobacter linearis</name>
    <dbReference type="NCBI Taxonomy" id="2823330"/>
    <lineage>
        <taxon>Bacteria</taxon>
        <taxon>Pseudomonadati</taxon>
        <taxon>Bacteroidota</taxon>
        <taxon>Cytophagia</taxon>
        <taxon>Cytophagales</taxon>
        <taxon>Spirosomataceae</taxon>
        <taxon>Dyadobacter</taxon>
    </lineage>
</organism>
<name>A0ABN7RKP3_9BACT</name>